<dbReference type="PROSITE" id="PS50110">
    <property type="entry name" value="RESPONSE_REGULATORY"/>
    <property type="match status" value="1"/>
</dbReference>
<dbReference type="InterPro" id="IPR011006">
    <property type="entry name" value="CheY-like_superfamily"/>
</dbReference>
<dbReference type="GO" id="GO:0000160">
    <property type="term" value="P:phosphorelay signal transduction system"/>
    <property type="evidence" value="ECO:0007669"/>
    <property type="project" value="InterPro"/>
</dbReference>
<name>A0A0S2I4Y5_9BACT</name>
<dbReference type="SUPFAM" id="SSF52172">
    <property type="entry name" value="CheY-like"/>
    <property type="match status" value="1"/>
</dbReference>
<feature type="modified residue" description="4-aspartylphosphate" evidence="2">
    <location>
        <position position="54"/>
    </location>
</feature>
<dbReference type="RefSeq" id="WP_057954597.1">
    <property type="nucleotide sequence ID" value="NZ_CP013118.1"/>
</dbReference>
<dbReference type="OrthoDB" id="9789181at2"/>
<evidence type="ECO:0000313" key="4">
    <source>
        <dbReference type="EMBL" id="ALO17310.1"/>
    </source>
</evidence>
<dbReference type="PANTHER" id="PTHR44591">
    <property type="entry name" value="STRESS RESPONSE REGULATOR PROTEIN 1"/>
    <property type="match status" value="1"/>
</dbReference>
<evidence type="ECO:0000259" key="3">
    <source>
        <dbReference type="PROSITE" id="PS50110"/>
    </source>
</evidence>
<dbReference type="EMBL" id="CP013118">
    <property type="protein sequence ID" value="ALO17310.1"/>
    <property type="molecule type" value="Genomic_DNA"/>
</dbReference>
<keyword evidence="1 2" id="KW-0597">Phosphoprotein</keyword>
<gene>
    <name evidence="4" type="primary">cheY_5</name>
    <name evidence="4" type="ORF">L21SP5_03712</name>
</gene>
<organism evidence="4 5">
    <name type="scientific">Salinivirga cyanobacteriivorans</name>
    <dbReference type="NCBI Taxonomy" id="1307839"/>
    <lineage>
        <taxon>Bacteria</taxon>
        <taxon>Pseudomonadati</taxon>
        <taxon>Bacteroidota</taxon>
        <taxon>Bacteroidia</taxon>
        <taxon>Bacteroidales</taxon>
        <taxon>Salinivirgaceae</taxon>
        <taxon>Salinivirga</taxon>
    </lineage>
</organism>
<evidence type="ECO:0000313" key="5">
    <source>
        <dbReference type="Proteomes" id="UP000064893"/>
    </source>
</evidence>
<dbReference type="InterPro" id="IPR001789">
    <property type="entry name" value="Sig_transdc_resp-reg_receiver"/>
</dbReference>
<evidence type="ECO:0000256" key="1">
    <source>
        <dbReference type="ARBA" id="ARBA00022553"/>
    </source>
</evidence>
<feature type="domain" description="Response regulatory" evidence="3">
    <location>
        <begin position="4"/>
        <end position="121"/>
    </location>
</feature>
<dbReference type="STRING" id="1307839.L21SP5_03712"/>
<dbReference type="Pfam" id="PF00072">
    <property type="entry name" value="Response_reg"/>
    <property type="match status" value="1"/>
</dbReference>
<dbReference type="PANTHER" id="PTHR44591:SF25">
    <property type="entry name" value="CHEMOTAXIS TWO-COMPONENT RESPONSE REGULATOR"/>
    <property type="match status" value="1"/>
</dbReference>
<dbReference type="AlphaFoldDB" id="A0A0S2I4Y5"/>
<proteinExistence type="predicted"/>
<dbReference type="SMART" id="SM00448">
    <property type="entry name" value="REC"/>
    <property type="match status" value="1"/>
</dbReference>
<dbReference type="KEGG" id="blq:L21SP5_03712"/>
<dbReference type="Proteomes" id="UP000064893">
    <property type="component" value="Chromosome"/>
</dbReference>
<evidence type="ECO:0000256" key="2">
    <source>
        <dbReference type="PROSITE-ProRule" id="PRU00169"/>
    </source>
</evidence>
<dbReference type="Gene3D" id="3.40.50.2300">
    <property type="match status" value="1"/>
</dbReference>
<keyword evidence="5" id="KW-1185">Reference proteome</keyword>
<protein>
    <submittedName>
        <fullName evidence="4">Chemotaxis protein CheY</fullName>
    </submittedName>
</protein>
<reference evidence="4 5" key="1">
    <citation type="submission" date="2015-11" db="EMBL/GenBank/DDBJ databases">
        <title>Description and complete genome sequence of a novel strain predominating in hypersaline microbial mats and representing a new family of the Bacteriodetes phylum.</title>
        <authorList>
            <person name="Spring S."/>
            <person name="Bunk B."/>
            <person name="Sproer C."/>
            <person name="Klenk H.-P."/>
        </authorList>
    </citation>
    <scope>NUCLEOTIDE SEQUENCE [LARGE SCALE GENOMIC DNA]</scope>
    <source>
        <strain evidence="4 5">L21-Spi-D4</strain>
    </source>
</reference>
<sequence length="124" mass="14659">MKKKVLVVDDFENTRWIVQQILQKEEELEVLSAGNGKEALQHFESTQIDLLVTDLNMPEMDGIELVKAVRAKDRYKFMPIIMLTTERNPEKKQKAMDIKVTTWIQKPFEQSQFRKIIRKALRLK</sequence>
<accession>A0A0S2I4Y5</accession>
<dbReference type="InterPro" id="IPR050595">
    <property type="entry name" value="Bact_response_regulator"/>
</dbReference>